<evidence type="ECO:0000313" key="2">
    <source>
        <dbReference type="EMBL" id="KKK57275.1"/>
    </source>
</evidence>
<dbReference type="InterPro" id="IPR027417">
    <property type="entry name" value="P-loop_NTPase"/>
</dbReference>
<dbReference type="InterPro" id="IPR036390">
    <property type="entry name" value="WH_DNA-bd_sf"/>
</dbReference>
<dbReference type="AlphaFoldDB" id="A0A0F8X8I6"/>
<reference evidence="2" key="1">
    <citation type="journal article" date="2015" name="Nature">
        <title>Complex archaea that bridge the gap between prokaryotes and eukaryotes.</title>
        <authorList>
            <person name="Spang A."/>
            <person name="Saw J.H."/>
            <person name="Jorgensen S.L."/>
            <person name="Zaremba-Niedzwiedzka K."/>
            <person name="Martijn J."/>
            <person name="Lind A.E."/>
            <person name="van Eijk R."/>
            <person name="Schleper C."/>
            <person name="Guy L."/>
            <person name="Ettema T.J."/>
        </authorList>
    </citation>
    <scope>NUCLEOTIDE SEQUENCE</scope>
</reference>
<dbReference type="Gene3D" id="3.40.50.300">
    <property type="entry name" value="P-loop containing nucleotide triphosphate hydrolases"/>
    <property type="match status" value="1"/>
</dbReference>
<dbReference type="SUPFAM" id="SSF52540">
    <property type="entry name" value="P-loop containing nucleoside triphosphate hydrolases"/>
    <property type="match status" value="1"/>
</dbReference>
<dbReference type="Pfam" id="PF12802">
    <property type="entry name" value="MarR_2"/>
    <property type="match status" value="1"/>
</dbReference>
<feature type="non-terminal residue" evidence="2">
    <location>
        <position position="353"/>
    </location>
</feature>
<evidence type="ECO:0000259" key="1">
    <source>
        <dbReference type="Pfam" id="PF12802"/>
    </source>
</evidence>
<organism evidence="2">
    <name type="scientific">marine sediment metagenome</name>
    <dbReference type="NCBI Taxonomy" id="412755"/>
    <lineage>
        <taxon>unclassified sequences</taxon>
        <taxon>metagenomes</taxon>
        <taxon>ecological metagenomes</taxon>
    </lineage>
</organism>
<feature type="non-terminal residue" evidence="2">
    <location>
        <position position="1"/>
    </location>
</feature>
<dbReference type="EMBL" id="LAZR01064569">
    <property type="protein sequence ID" value="KKK57275.1"/>
    <property type="molecule type" value="Genomic_DNA"/>
</dbReference>
<dbReference type="GO" id="GO:0003700">
    <property type="term" value="F:DNA-binding transcription factor activity"/>
    <property type="evidence" value="ECO:0007669"/>
    <property type="project" value="InterPro"/>
</dbReference>
<dbReference type="InterPro" id="IPR000835">
    <property type="entry name" value="HTH_MarR-typ"/>
</dbReference>
<accession>A0A0F8X8I6</accession>
<dbReference type="SUPFAM" id="SSF46785">
    <property type="entry name" value="Winged helix' DNA-binding domain"/>
    <property type="match status" value="1"/>
</dbReference>
<proteinExistence type="predicted"/>
<name>A0A0F8X8I6_9ZZZZ</name>
<dbReference type="InterPro" id="IPR036388">
    <property type="entry name" value="WH-like_DNA-bd_sf"/>
</dbReference>
<feature type="domain" description="HTH marR-type" evidence="1">
    <location>
        <begin position="291"/>
        <end position="351"/>
    </location>
</feature>
<protein>
    <recommendedName>
        <fullName evidence="1">HTH marR-type domain-containing protein</fullName>
    </recommendedName>
</protein>
<comment type="caution">
    <text evidence="2">The sequence shown here is derived from an EMBL/GenBank/DDBJ whole genome shotgun (WGS) entry which is preliminary data.</text>
</comment>
<gene>
    <name evidence="2" type="ORF">LCGC14_3056100</name>
</gene>
<sequence length="353" mass="40768">LYRAGITSPERLEKTSIGREEMLGDLLQKIEHSTGKRTHQHYAFIGPRGVGKTHFLSLLVNRIESRAELRDKLTVVRFPEETHRLLSFADFLLRTCEILAQSDSDGEWQTLYEQLAEEDDDRRVIDTLEPKLNHYRQETGRVLLLLLENLDEVLTRQIKGSQDVHHLRKFLMTSPSCILVATAPIMFPGLTDVERPFYDFIDVQVLDNLTQQQTVDAIRVNLQYDGREDLLDRFDELSPKIKALHEMTGGNPRLVMMHYSLMADEDVLEVQQQFAELLDQISPFYQDRIKDLPPQERAVLETMALIREELKTPALIARKLRKSPQQASSLLQRLTKSGYLVVTDHPNDKRSKV</sequence>
<dbReference type="Gene3D" id="1.10.10.10">
    <property type="entry name" value="Winged helix-like DNA-binding domain superfamily/Winged helix DNA-binding domain"/>
    <property type="match status" value="1"/>
</dbReference>